<sequence>STEKKFHLTFCNANPTILLMLLIALILNVFRKLMRPWCNATLGLLNMLLRTVLGTPIDHEYIPCDIRAVQKKFDLEPSTCTLAVCVRCSCTYAPIVKGKLTTYPE</sequence>
<accession>A0A0D0D9V0</accession>
<dbReference type="EMBL" id="KN825976">
    <property type="protein sequence ID" value="KIK80611.1"/>
    <property type="molecule type" value="Genomic_DNA"/>
</dbReference>
<evidence type="ECO:0000313" key="2">
    <source>
        <dbReference type="EMBL" id="KIK80611.1"/>
    </source>
</evidence>
<name>A0A0D0D9V0_9AGAM</name>
<reference evidence="2 3" key="1">
    <citation type="submission" date="2014-04" db="EMBL/GenBank/DDBJ databases">
        <authorList>
            <consortium name="DOE Joint Genome Institute"/>
            <person name="Kuo A."/>
            <person name="Kohler A."/>
            <person name="Jargeat P."/>
            <person name="Nagy L.G."/>
            <person name="Floudas D."/>
            <person name="Copeland A."/>
            <person name="Barry K.W."/>
            <person name="Cichocki N."/>
            <person name="Veneault-Fourrey C."/>
            <person name="LaButti K."/>
            <person name="Lindquist E.A."/>
            <person name="Lipzen A."/>
            <person name="Lundell T."/>
            <person name="Morin E."/>
            <person name="Murat C."/>
            <person name="Sun H."/>
            <person name="Tunlid A."/>
            <person name="Henrissat B."/>
            <person name="Grigoriev I.V."/>
            <person name="Hibbett D.S."/>
            <person name="Martin F."/>
            <person name="Nordberg H.P."/>
            <person name="Cantor M.N."/>
            <person name="Hua S.X."/>
        </authorList>
    </citation>
    <scope>NUCLEOTIDE SEQUENCE [LARGE SCALE GENOMIC DNA]</scope>
    <source>
        <strain evidence="2 3">Ve08.2h10</strain>
    </source>
</reference>
<dbReference type="InParanoid" id="A0A0D0D9V0"/>
<dbReference type="AlphaFoldDB" id="A0A0D0D9V0"/>
<evidence type="ECO:0000313" key="3">
    <source>
        <dbReference type="Proteomes" id="UP000054538"/>
    </source>
</evidence>
<dbReference type="Proteomes" id="UP000054538">
    <property type="component" value="Unassembled WGS sequence"/>
</dbReference>
<feature type="non-terminal residue" evidence="2">
    <location>
        <position position="105"/>
    </location>
</feature>
<evidence type="ECO:0000256" key="1">
    <source>
        <dbReference type="SAM" id="Phobius"/>
    </source>
</evidence>
<keyword evidence="3" id="KW-1185">Reference proteome</keyword>
<keyword evidence="1" id="KW-0812">Transmembrane</keyword>
<feature type="non-terminal residue" evidence="2">
    <location>
        <position position="1"/>
    </location>
</feature>
<feature type="transmembrane region" description="Helical" evidence="1">
    <location>
        <begin position="6"/>
        <end position="27"/>
    </location>
</feature>
<organism evidence="2 3">
    <name type="scientific">Paxillus rubicundulus Ve08.2h10</name>
    <dbReference type="NCBI Taxonomy" id="930991"/>
    <lineage>
        <taxon>Eukaryota</taxon>
        <taxon>Fungi</taxon>
        <taxon>Dikarya</taxon>
        <taxon>Basidiomycota</taxon>
        <taxon>Agaricomycotina</taxon>
        <taxon>Agaricomycetes</taxon>
        <taxon>Agaricomycetidae</taxon>
        <taxon>Boletales</taxon>
        <taxon>Paxilineae</taxon>
        <taxon>Paxillaceae</taxon>
        <taxon>Paxillus</taxon>
    </lineage>
</organism>
<gene>
    <name evidence="2" type="ORF">PAXRUDRAFT_57433</name>
</gene>
<dbReference type="HOGENOM" id="CLU_138061_1_0_1"/>
<keyword evidence="1" id="KW-1133">Transmembrane helix</keyword>
<reference evidence="3" key="2">
    <citation type="submission" date="2015-01" db="EMBL/GenBank/DDBJ databases">
        <title>Evolutionary Origins and Diversification of the Mycorrhizal Mutualists.</title>
        <authorList>
            <consortium name="DOE Joint Genome Institute"/>
            <consortium name="Mycorrhizal Genomics Consortium"/>
            <person name="Kohler A."/>
            <person name="Kuo A."/>
            <person name="Nagy L.G."/>
            <person name="Floudas D."/>
            <person name="Copeland A."/>
            <person name="Barry K.W."/>
            <person name="Cichocki N."/>
            <person name="Veneault-Fourrey C."/>
            <person name="LaButti K."/>
            <person name="Lindquist E.A."/>
            <person name="Lipzen A."/>
            <person name="Lundell T."/>
            <person name="Morin E."/>
            <person name="Murat C."/>
            <person name="Riley R."/>
            <person name="Ohm R."/>
            <person name="Sun H."/>
            <person name="Tunlid A."/>
            <person name="Henrissat B."/>
            <person name="Grigoriev I.V."/>
            <person name="Hibbett D.S."/>
            <person name="Martin F."/>
        </authorList>
    </citation>
    <scope>NUCLEOTIDE SEQUENCE [LARGE SCALE GENOMIC DNA]</scope>
    <source>
        <strain evidence="3">Ve08.2h10</strain>
    </source>
</reference>
<dbReference type="OrthoDB" id="2657344at2759"/>
<proteinExistence type="predicted"/>
<protein>
    <submittedName>
        <fullName evidence="2">Uncharacterized protein</fullName>
    </submittedName>
</protein>
<keyword evidence="1" id="KW-0472">Membrane</keyword>